<accession>A0A699X8P9</accession>
<gene>
    <name evidence="1" type="ORF">Tci_925053</name>
</gene>
<dbReference type="EMBL" id="BKCJ011789959">
    <property type="protein sequence ID" value="GFD53084.1"/>
    <property type="molecule type" value="Genomic_DNA"/>
</dbReference>
<sequence length="23" mass="2549">RTIARATDRAEDVGYVRALQASE</sequence>
<organism evidence="1">
    <name type="scientific">Tanacetum cinerariifolium</name>
    <name type="common">Dalmatian daisy</name>
    <name type="synonym">Chrysanthemum cinerariifolium</name>
    <dbReference type="NCBI Taxonomy" id="118510"/>
    <lineage>
        <taxon>Eukaryota</taxon>
        <taxon>Viridiplantae</taxon>
        <taxon>Streptophyta</taxon>
        <taxon>Embryophyta</taxon>
        <taxon>Tracheophyta</taxon>
        <taxon>Spermatophyta</taxon>
        <taxon>Magnoliopsida</taxon>
        <taxon>eudicotyledons</taxon>
        <taxon>Gunneridae</taxon>
        <taxon>Pentapetalae</taxon>
        <taxon>asterids</taxon>
        <taxon>campanulids</taxon>
        <taxon>Asterales</taxon>
        <taxon>Asteraceae</taxon>
        <taxon>Asteroideae</taxon>
        <taxon>Anthemideae</taxon>
        <taxon>Anthemidinae</taxon>
        <taxon>Tanacetum</taxon>
    </lineage>
</organism>
<comment type="caution">
    <text evidence="1">The sequence shown here is derived from an EMBL/GenBank/DDBJ whole genome shotgun (WGS) entry which is preliminary data.</text>
</comment>
<protein>
    <submittedName>
        <fullName evidence="1">Uncharacterized protein</fullName>
    </submittedName>
</protein>
<name>A0A699X8P9_TANCI</name>
<feature type="non-terminal residue" evidence="1">
    <location>
        <position position="1"/>
    </location>
</feature>
<evidence type="ECO:0000313" key="1">
    <source>
        <dbReference type="EMBL" id="GFD53084.1"/>
    </source>
</evidence>
<reference evidence="1" key="1">
    <citation type="journal article" date="2019" name="Sci. Rep.">
        <title>Draft genome of Tanacetum cinerariifolium, the natural source of mosquito coil.</title>
        <authorList>
            <person name="Yamashiro T."/>
            <person name="Shiraishi A."/>
            <person name="Satake H."/>
            <person name="Nakayama K."/>
        </authorList>
    </citation>
    <scope>NUCLEOTIDE SEQUENCE</scope>
</reference>
<proteinExistence type="predicted"/>
<dbReference type="AlphaFoldDB" id="A0A699X8P9"/>